<evidence type="ECO:0000256" key="4">
    <source>
        <dbReference type="SAM" id="SignalP"/>
    </source>
</evidence>
<dbReference type="InterPro" id="IPR011990">
    <property type="entry name" value="TPR-like_helical_dom_sf"/>
</dbReference>
<dbReference type="Pfam" id="PF07719">
    <property type="entry name" value="TPR_2"/>
    <property type="match status" value="1"/>
</dbReference>
<dbReference type="PROSITE" id="PS50005">
    <property type="entry name" value="TPR"/>
    <property type="match status" value="4"/>
</dbReference>
<evidence type="ECO:0000256" key="3">
    <source>
        <dbReference type="PROSITE-ProRule" id="PRU00339"/>
    </source>
</evidence>
<dbReference type="Gene3D" id="1.25.40.10">
    <property type="entry name" value="Tetratricopeptide repeat domain"/>
    <property type="match status" value="2"/>
</dbReference>
<dbReference type="InterPro" id="IPR019734">
    <property type="entry name" value="TPR_rpt"/>
</dbReference>
<protein>
    <submittedName>
        <fullName evidence="5">Tetratricopeptide repeat protein</fullName>
    </submittedName>
</protein>
<reference evidence="5 6" key="1">
    <citation type="submission" date="2018-01" db="EMBL/GenBank/DDBJ databases">
        <title>Successful Treatment of Persistent Burkholderia cepacia Bacteremia with Ceftazidime-Avibactam.</title>
        <authorList>
            <person name="Tamma P."/>
            <person name="Fan Y."/>
            <person name="Bergman Y."/>
            <person name="Sick-Samuels A."/>
            <person name="Hsu A."/>
            <person name="Timp W."/>
            <person name="Simner P."/>
        </authorList>
    </citation>
    <scope>NUCLEOTIDE SEQUENCE [LARGE SCALE GENOMIC DNA]</scope>
    <source>
        <strain evidence="5 6">170816</strain>
    </source>
</reference>
<dbReference type="Proteomes" id="UP000238655">
    <property type="component" value="Chromosome 3"/>
</dbReference>
<dbReference type="PROSITE" id="PS50293">
    <property type="entry name" value="TPR_REGION"/>
    <property type="match status" value="1"/>
</dbReference>
<dbReference type="GO" id="GO:0045892">
    <property type="term" value="P:negative regulation of DNA-templated transcription"/>
    <property type="evidence" value="ECO:0007669"/>
    <property type="project" value="InterPro"/>
</dbReference>
<dbReference type="Pfam" id="PF13181">
    <property type="entry name" value="TPR_8"/>
    <property type="match status" value="2"/>
</dbReference>
<gene>
    <name evidence="5" type="ORF">C3743_33675</name>
</gene>
<feature type="chain" id="PRO_5015677290" evidence="4">
    <location>
        <begin position="25"/>
        <end position="419"/>
    </location>
</feature>
<keyword evidence="2 3" id="KW-0802">TPR repeat</keyword>
<feature type="repeat" description="TPR" evidence="3">
    <location>
        <begin position="227"/>
        <end position="260"/>
    </location>
</feature>
<dbReference type="EMBL" id="PQVP01000003">
    <property type="protein sequence ID" value="POZ80642.1"/>
    <property type="molecule type" value="Genomic_DNA"/>
</dbReference>
<comment type="caution">
    <text evidence="5">The sequence shown here is derived from an EMBL/GenBank/DDBJ whole genome shotgun (WGS) entry which is preliminary data.</text>
</comment>
<evidence type="ECO:0000313" key="6">
    <source>
        <dbReference type="Proteomes" id="UP000238655"/>
    </source>
</evidence>
<dbReference type="PANTHER" id="PTHR44749:SF1">
    <property type="entry name" value="TETRATRICOPEPTIDE-LIKE HELICAL DOMAIN-CONTAINING PROTEIN"/>
    <property type="match status" value="1"/>
</dbReference>
<dbReference type="InterPro" id="IPR044650">
    <property type="entry name" value="SRFR1-like"/>
</dbReference>
<dbReference type="PANTHER" id="PTHR44749">
    <property type="entry name" value="SUPPRESSOR OF RPS4-RLD 1"/>
    <property type="match status" value="1"/>
</dbReference>
<feature type="repeat" description="TPR" evidence="3">
    <location>
        <begin position="369"/>
        <end position="402"/>
    </location>
</feature>
<evidence type="ECO:0000256" key="1">
    <source>
        <dbReference type="ARBA" id="ARBA00022737"/>
    </source>
</evidence>
<organism evidence="5 6">
    <name type="scientific">Burkholderia contaminans</name>
    <dbReference type="NCBI Taxonomy" id="488447"/>
    <lineage>
        <taxon>Bacteria</taxon>
        <taxon>Pseudomonadati</taxon>
        <taxon>Pseudomonadota</taxon>
        <taxon>Betaproteobacteria</taxon>
        <taxon>Burkholderiales</taxon>
        <taxon>Burkholderiaceae</taxon>
        <taxon>Burkholderia</taxon>
        <taxon>Burkholderia cepacia complex</taxon>
    </lineage>
</organism>
<dbReference type="SUPFAM" id="SSF48452">
    <property type="entry name" value="TPR-like"/>
    <property type="match status" value="2"/>
</dbReference>
<dbReference type="InterPro" id="IPR013105">
    <property type="entry name" value="TPR_2"/>
</dbReference>
<dbReference type="SMART" id="SM00028">
    <property type="entry name" value="TPR"/>
    <property type="match status" value="5"/>
</dbReference>
<proteinExistence type="predicted"/>
<feature type="signal peptide" evidence="4">
    <location>
        <begin position="1"/>
        <end position="24"/>
    </location>
</feature>
<dbReference type="AlphaFoldDB" id="A0A2S5DNL7"/>
<sequence length="419" mass="46386">MNRPLLSILLATLLTSTFVTGASASPSAELTIPDTVPAPSSVDSTNAQRTSVTLAQLGRAAFKDRNYPLAINYYTAALDAYPLLDAFLGRNVVYSTIHEREKSADDAVAAATIIKNTGTSYKFATDLYHLAGLNYKISEKYDNAIISFTEAIKLDPSDPGIYESRASAYKQKLDFEHALADLEKAMSLDPKSVEIKDSYAMAFADMGLYQVAIDKLNASLAADNSSSTTYMNLGQVSMSMGKYDDARRYLEKSLQLDSQNWDAVQNDIKLNFYTKRYATASGGVDRWLENNRDSSSSQSVEYMLIWKHLISQRQKIDDRESLESETSKLQDQTAWPRPIIDFFLSKISAAQLRQATANGNADSLKIRQCEAETYIGEMNLASGKTDDAAKNFETAVALCPTSWEEYELSSFELKSINAN</sequence>
<keyword evidence="1" id="KW-0677">Repeat</keyword>
<accession>A0A2S5DNL7</accession>
<feature type="repeat" description="TPR" evidence="3">
    <location>
        <begin position="125"/>
        <end position="158"/>
    </location>
</feature>
<dbReference type="RefSeq" id="WP_089463840.1">
    <property type="nucleotide sequence ID" value="NZ_CM009577.1"/>
</dbReference>
<evidence type="ECO:0000313" key="5">
    <source>
        <dbReference type="EMBL" id="POZ80642.1"/>
    </source>
</evidence>
<evidence type="ECO:0000256" key="2">
    <source>
        <dbReference type="ARBA" id="ARBA00022803"/>
    </source>
</evidence>
<name>A0A2S5DNL7_9BURK</name>
<feature type="repeat" description="TPR" evidence="3">
    <location>
        <begin position="159"/>
        <end position="192"/>
    </location>
</feature>
<keyword evidence="4" id="KW-0732">Signal</keyword>